<dbReference type="Pfam" id="PF03334">
    <property type="entry name" value="PhaG_MnhG_YufB"/>
    <property type="match status" value="1"/>
</dbReference>
<dbReference type="PANTHER" id="PTHR34703">
    <property type="entry name" value="ANTIPORTER SUBUNIT MNHG2-RELATED"/>
    <property type="match status" value="1"/>
</dbReference>
<dbReference type="NCBIfam" id="NF009314">
    <property type="entry name" value="PRK12674.1-2"/>
    <property type="match status" value="1"/>
</dbReference>
<dbReference type="OrthoDB" id="3214257at2"/>
<feature type="transmembrane region" description="Helical" evidence="2">
    <location>
        <begin position="6"/>
        <end position="27"/>
    </location>
</feature>
<accession>A0A3D9SP63</accession>
<dbReference type="PANTHER" id="PTHR34703:SF1">
    <property type="entry name" value="ANTIPORTER SUBUNIT MNHG2-RELATED"/>
    <property type="match status" value="1"/>
</dbReference>
<dbReference type="AlphaFoldDB" id="A0A3D9SP63"/>
<dbReference type="Proteomes" id="UP000256661">
    <property type="component" value="Unassembled WGS sequence"/>
</dbReference>
<organism evidence="3 4">
    <name type="scientific">Thermomonospora umbrina</name>
    <dbReference type="NCBI Taxonomy" id="111806"/>
    <lineage>
        <taxon>Bacteria</taxon>
        <taxon>Bacillati</taxon>
        <taxon>Actinomycetota</taxon>
        <taxon>Actinomycetes</taxon>
        <taxon>Streptosporangiales</taxon>
        <taxon>Thermomonosporaceae</taxon>
        <taxon>Thermomonospora</taxon>
    </lineage>
</organism>
<keyword evidence="2" id="KW-0472">Membrane</keyword>
<keyword evidence="2" id="KW-0812">Transmembrane</keyword>
<comment type="caution">
    <text evidence="3">The sequence shown here is derived from an EMBL/GenBank/DDBJ whole genome shotgun (WGS) entry which is preliminary data.</text>
</comment>
<keyword evidence="4" id="KW-1185">Reference proteome</keyword>
<proteinExistence type="inferred from homology"/>
<keyword evidence="2" id="KW-1133">Transmembrane helix</keyword>
<dbReference type="InterPro" id="IPR005133">
    <property type="entry name" value="PhaG_MnhG_YufB"/>
</dbReference>
<evidence type="ECO:0000313" key="3">
    <source>
        <dbReference type="EMBL" id="REE97752.1"/>
    </source>
</evidence>
<dbReference type="EMBL" id="QTTT01000001">
    <property type="protein sequence ID" value="REE97752.1"/>
    <property type="molecule type" value="Genomic_DNA"/>
</dbReference>
<dbReference type="NCBIfam" id="TIGR01300">
    <property type="entry name" value="CPA3_mnhG_phaG"/>
    <property type="match status" value="1"/>
</dbReference>
<evidence type="ECO:0000256" key="2">
    <source>
        <dbReference type="SAM" id="Phobius"/>
    </source>
</evidence>
<name>A0A3D9SP63_9ACTN</name>
<dbReference type="RefSeq" id="WP_116023201.1">
    <property type="nucleotide sequence ID" value="NZ_QTTT01000001.1"/>
</dbReference>
<comment type="similarity">
    <text evidence="1">Belongs to the CPA3 antiporters (TC 2.A.63) subunit G family.</text>
</comment>
<evidence type="ECO:0000313" key="4">
    <source>
        <dbReference type="Proteomes" id="UP000256661"/>
    </source>
</evidence>
<evidence type="ECO:0000256" key="1">
    <source>
        <dbReference type="ARBA" id="ARBA00008404"/>
    </source>
</evidence>
<reference evidence="3 4" key="1">
    <citation type="submission" date="2018-08" db="EMBL/GenBank/DDBJ databases">
        <title>Sequencing the genomes of 1000 actinobacteria strains.</title>
        <authorList>
            <person name="Klenk H.-P."/>
        </authorList>
    </citation>
    <scope>NUCLEOTIDE SEQUENCE [LARGE SCALE GENOMIC DNA]</scope>
    <source>
        <strain evidence="3 4">DSM 43927</strain>
    </source>
</reference>
<sequence length="109" mass="11447">MSVGDLITAVLMPVGAGFSALGALGLVRFPDILTRLHAATKPHTIGLLLVLFGAMPQMNRLADVAPLVLVSLFQLVTAPVVGQTVGTIAYRTGAVDRDVLVVDESDRRP</sequence>
<dbReference type="GO" id="GO:0015385">
    <property type="term" value="F:sodium:proton antiporter activity"/>
    <property type="evidence" value="ECO:0007669"/>
    <property type="project" value="TreeGrafter"/>
</dbReference>
<protein>
    <submittedName>
        <fullName evidence="3">Multisubunit sodium/proton antiporter MrpG subunit</fullName>
    </submittedName>
</protein>
<gene>
    <name evidence="3" type="ORF">DFJ69_3227</name>
</gene>